<feature type="domain" description="SCP" evidence="2">
    <location>
        <begin position="134"/>
        <end position="262"/>
    </location>
</feature>
<keyword evidence="3" id="KW-1185">Reference proteome</keyword>
<sequence length="294" mass="34679">MFLSYLLYYTTFIVLFLKADVLLGDKEKSGFLNRLKVKTFKSGNTKGRNNKHGEVINLGRNTIETISSNNSSMKSAKTRSRFRLFLRKKPVRQEFNLEKLELHINRFSLSGKIWHYVWKICIIQNCLAHNKFSMLQKNFLIEINFYRIIHRSKPLVLDNYLTYRADYAARRSASIGKWIFSDKDSSGINYATISNKLSPLLIYKWYKENKKYNYNALFGKSDSIHFTNLVWKKTLAIGIGIAQKNSDLYICLRFFPEGSRSFKFQQNVLKPRYSFLNTGNLFNKYRFIDFTNNF</sequence>
<dbReference type="SMART" id="SM00198">
    <property type="entry name" value="SCP"/>
    <property type="match status" value="1"/>
</dbReference>
<evidence type="ECO:0000256" key="1">
    <source>
        <dbReference type="SAM" id="SignalP"/>
    </source>
</evidence>
<dbReference type="AlphaFoldDB" id="A0A0K0G206"/>
<dbReference type="Pfam" id="PF00188">
    <property type="entry name" value="CAP"/>
    <property type="match status" value="1"/>
</dbReference>
<reference evidence="4" key="2">
    <citation type="submission" date="2015-08" db="UniProtKB">
        <authorList>
            <consortium name="WormBaseParasite"/>
        </authorList>
    </citation>
    <scope>IDENTIFICATION</scope>
</reference>
<dbReference type="InterPro" id="IPR014044">
    <property type="entry name" value="CAP_dom"/>
</dbReference>
<keyword evidence="1" id="KW-0732">Signal</keyword>
<dbReference type="SUPFAM" id="SSF55797">
    <property type="entry name" value="PR-1-like"/>
    <property type="match status" value="1"/>
</dbReference>
<accession>A0A0K0G206</accession>
<feature type="signal peptide" evidence="1">
    <location>
        <begin position="1"/>
        <end position="24"/>
    </location>
</feature>
<dbReference type="Gene3D" id="3.40.33.10">
    <property type="entry name" value="CAP"/>
    <property type="match status" value="1"/>
</dbReference>
<dbReference type="Proteomes" id="UP000035680">
    <property type="component" value="Unassembled WGS sequence"/>
</dbReference>
<organism evidence="3 4">
    <name type="scientific">Strongyloides venezuelensis</name>
    <name type="common">Threadworm</name>
    <dbReference type="NCBI Taxonomy" id="75913"/>
    <lineage>
        <taxon>Eukaryota</taxon>
        <taxon>Metazoa</taxon>
        <taxon>Ecdysozoa</taxon>
        <taxon>Nematoda</taxon>
        <taxon>Chromadorea</taxon>
        <taxon>Rhabditida</taxon>
        <taxon>Tylenchina</taxon>
        <taxon>Panagrolaimomorpha</taxon>
        <taxon>Strongyloidoidea</taxon>
        <taxon>Strongyloididae</taxon>
        <taxon>Strongyloides</taxon>
    </lineage>
</organism>
<protein>
    <submittedName>
        <fullName evidence="4">SCP domain-containing protein</fullName>
    </submittedName>
</protein>
<reference evidence="3" key="1">
    <citation type="submission" date="2014-07" db="EMBL/GenBank/DDBJ databases">
        <authorList>
            <person name="Martin A.A"/>
            <person name="De Silva N."/>
        </authorList>
    </citation>
    <scope>NUCLEOTIDE SEQUENCE</scope>
</reference>
<dbReference type="InterPro" id="IPR035940">
    <property type="entry name" value="CAP_sf"/>
</dbReference>
<feature type="chain" id="PRO_5005330637" evidence="1">
    <location>
        <begin position="25"/>
        <end position="294"/>
    </location>
</feature>
<proteinExistence type="predicted"/>
<evidence type="ECO:0000259" key="2">
    <source>
        <dbReference type="SMART" id="SM00198"/>
    </source>
</evidence>
<evidence type="ECO:0000313" key="4">
    <source>
        <dbReference type="WBParaSite" id="SVE_1875000.1"/>
    </source>
</evidence>
<evidence type="ECO:0000313" key="3">
    <source>
        <dbReference type="Proteomes" id="UP000035680"/>
    </source>
</evidence>
<dbReference type="WBParaSite" id="SVE_1875000.1">
    <property type="protein sequence ID" value="SVE_1875000.1"/>
    <property type="gene ID" value="SVE_1875000"/>
</dbReference>
<name>A0A0K0G206_STRVS</name>